<evidence type="ECO:0000313" key="2">
    <source>
        <dbReference type="Proteomes" id="UP001150538"/>
    </source>
</evidence>
<comment type="caution">
    <text evidence="1">The sequence shown here is derived from an EMBL/GenBank/DDBJ whole genome shotgun (WGS) entry which is preliminary data.</text>
</comment>
<reference evidence="1" key="1">
    <citation type="submission" date="2022-07" db="EMBL/GenBank/DDBJ databases">
        <title>Phylogenomic reconstructions and comparative analyses of Kickxellomycotina fungi.</title>
        <authorList>
            <person name="Reynolds N.K."/>
            <person name="Stajich J.E."/>
            <person name="Barry K."/>
            <person name="Grigoriev I.V."/>
            <person name="Crous P."/>
            <person name="Smith M.E."/>
        </authorList>
    </citation>
    <scope>NUCLEOTIDE SEQUENCE</scope>
    <source>
        <strain evidence="1">NBRC 100468</strain>
    </source>
</reference>
<evidence type="ECO:0000313" key="1">
    <source>
        <dbReference type="EMBL" id="KAJ1912090.1"/>
    </source>
</evidence>
<dbReference type="Proteomes" id="UP001150538">
    <property type="component" value="Unassembled WGS sequence"/>
</dbReference>
<gene>
    <name evidence="1" type="ORF">H4219_005729</name>
</gene>
<protein>
    <submittedName>
        <fullName evidence="1">Uncharacterized protein</fullName>
    </submittedName>
</protein>
<dbReference type="EMBL" id="JANBPU010000379">
    <property type="protein sequence ID" value="KAJ1912090.1"/>
    <property type="molecule type" value="Genomic_DNA"/>
</dbReference>
<dbReference type="AlphaFoldDB" id="A0A9W7ZWC8"/>
<keyword evidence="2" id="KW-1185">Reference proteome</keyword>
<proteinExistence type="predicted"/>
<sequence length="337" mass="38893">MSTHIKTEEETYSFLITGSNNGGHCNHDSKLAGTFQVPNQGVISDKPSGIPLNMSIFSIAFHDINNTCDPEKSIKEDCLNPLYIFTDQKYFELNHVEPKKSWMNTYPIVQAIDYGLQGNIIKRIVEHGYTNDYTRIYSALETGINQTYKSGVFPISHIIHDNKTTELVVSNEFNHEVPVDLSIIFEYYARHQIYLIRLAKDEYFQNAQSEEKRDDIQHNHKVAQEFVEKNKVLGKLVYCAYKYFCEFYKPQSTHQSNMQQQQEAGSTSEIDHHIMAYGSAIDYLTFLYFSYAEHNHLNFPKISKGMLFGSTLAPFIEWLEAFIAPDCSDKDVKEWLA</sequence>
<accession>A0A9W7ZWC8</accession>
<organism evidence="1 2">
    <name type="scientific">Mycoemilia scoparia</name>
    <dbReference type="NCBI Taxonomy" id="417184"/>
    <lineage>
        <taxon>Eukaryota</taxon>
        <taxon>Fungi</taxon>
        <taxon>Fungi incertae sedis</taxon>
        <taxon>Zoopagomycota</taxon>
        <taxon>Kickxellomycotina</taxon>
        <taxon>Kickxellomycetes</taxon>
        <taxon>Kickxellales</taxon>
        <taxon>Kickxellaceae</taxon>
        <taxon>Mycoemilia</taxon>
    </lineage>
</organism>
<name>A0A9W7ZWC8_9FUNG</name>
<feature type="non-terminal residue" evidence="1">
    <location>
        <position position="337"/>
    </location>
</feature>